<dbReference type="PANTHER" id="PTHR10622">
    <property type="entry name" value="HET DOMAIN-CONTAINING PROTEIN"/>
    <property type="match status" value="1"/>
</dbReference>
<dbReference type="InterPro" id="IPR011990">
    <property type="entry name" value="TPR-like_helical_dom_sf"/>
</dbReference>
<name>A0ABR1VRY8_9PEZI</name>
<dbReference type="EMBL" id="JAQQWL010000005">
    <property type="protein sequence ID" value="KAK8074024.1"/>
    <property type="molecule type" value="Genomic_DNA"/>
</dbReference>
<evidence type="ECO:0000313" key="2">
    <source>
        <dbReference type="EMBL" id="KAK8074024.1"/>
    </source>
</evidence>
<sequence length="272" mass="30727">MTFMQELLAPPLVEFYSKEGAWLGDKQSLGPQIRDITGVSASALYGAPLSDFPISEREAWLRNRQTKYPEDLAYALLGIFGVHMPLIYGEGRDNAQKRLREEIQKAMKGTRADDFSVTFSLSDVPETQHFVGREGKLAEMRTNLNSDGSRRAVVLYGLGGIGRTQLAVTYAKRYRDEYSATFWFNIKDEASIKQSFVKGRMDEAETIYQRALQGYEKAWGADHTSTLSTVNNLGNLYSAQGRIDEAETMYQRALQGYEKALVKMGENERSER</sequence>
<organism evidence="2 3">
    <name type="scientific">Apiospora phragmitis</name>
    <dbReference type="NCBI Taxonomy" id="2905665"/>
    <lineage>
        <taxon>Eukaryota</taxon>
        <taxon>Fungi</taxon>
        <taxon>Dikarya</taxon>
        <taxon>Ascomycota</taxon>
        <taxon>Pezizomycotina</taxon>
        <taxon>Sordariomycetes</taxon>
        <taxon>Xylariomycetidae</taxon>
        <taxon>Amphisphaeriales</taxon>
        <taxon>Apiosporaceae</taxon>
        <taxon>Apiospora</taxon>
    </lineage>
</organism>
<feature type="repeat" description="TPR" evidence="1">
    <location>
        <begin position="227"/>
        <end position="260"/>
    </location>
</feature>
<keyword evidence="3" id="KW-1185">Reference proteome</keyword>
<accession>A0ABR1VRY8</accession>
<dbReference type="Gene3D" id="1.25.40.10">
    <property type="entry name" value="Tetratricopeptide repeat domain"/>
    <property type="match status" value="1"/>
</dbReference>
<dbReference type="GeneID" id="92089395"/>
<keyword evidence="1" id="KW-0802">TPR repeat</keyword>
<evidence type="ECO:0000313" key="3">
    <source>
        <dbReference type="Proteomes" id="UP001480595"/>
    </source>
</evidence>
<dbReference type="SUPFAM" id="SSF48452">
    <property type="entry name" value="TPR-like"/>
    <property type="match status" value="1"/>
</dbReference>
<dbReference type="Proteomes" id="UP001480595">
    <property type="component" value="Unassembled WGS sequence"/>
</dbReference>
<protein>
    <recommendedName>
        <fullName evidence="4">Tetratricopeptide repeat protein</fullName>
    </recommendedName>
</protein>
<dbReference type="PROSITE" id="PS50005">
    <property type="entry name" value="TPR"/>
    <property type="match status" value="1"/>
</dbReference>
<dbReference type="SUPFAM" id="SSF52540">
    <property type="entry name" value="P-loop containing nucleoside triphosphate hydrolases"/>
    <property type="match status" value="1"/>
</dbReference>
<dbReference type="InterPro" id="IPR019734">
    <property type="entry name" value="TPR_rpt"/>
</dbReference>
<gene>
    <name evidence="2" type="ORF">PG994_004923</name>
</gene>
<dbReference type="RefSeq" id="XP_066718499.1">
    <property type="nucleotide sequence ID" value="XM_066856332.1"/>
</dbReference>
<proteinExistence type="predicted"/>
<dbReference type="InterPro" id="IPR027417">
    <property type="entry name" value="P-loop_NTPase"/>
</dbReference>
<dbReference type="PANTHER" id="PTHR10622:SF13">
    <property type="entry name" value="NACHT DOMAIN-CONTAINING PROTEIN"/>
    <property type="match status" value="1"/>
</dbReference>
<evidence type="ECO:0000256" key="1">
    <source>
        <dbReference type="PROSITE-ProRule" id="PRU00339"/>
    </source>
</evidence>
<reference evidence="2 3" key="1">
    <citation type="submission" date="2023-01" db="EMBL/GenBank/DDBJ databases">
        <title>Analysis of 21 Apiospora genomes using comparative genomics revels a genus with tremendous synthesis potential of carbohydrate active enzymes and secondary metabolites.</title>
        <authorList>
            <person name="Sorensen T."/>
        </authorList>
    </citation>
    <scope>NUCLEOTIDE SEQUENCE [LARGE SCALE GENOMIC DNA]</scope>
    <source>
        <strain evidence="2 3">CBS 135458</strain>
    </source>
</reference>
<dbReference type="Pfam" id="PF13424">
    <property type="entry name" value="TPR_12"/>
    <property type="match status" value="1"/>
</dbReference>
<evidence type="ECO:0008006" key="4">
    <source>
        <dbReference type="Google" id="ProtNLM"/>
    </source>
</evidence>
<comment type="caution">
    <text evidence="2">The sequence shown here is derived from an EMBL/GenBank/DDBJ whole genome shotgun (WGS) entry which is preliminary data.</text>
</comment>